<reference evidence="1" key="1">
    <citation type="journal article" date="2012" name="PLoS ONE">
        <title>Gene sets for utilization of primary and secondary nutrition supplies in the distal gut of endangered iberian lynx.</title>
        <authorList>
            <person name="Alcaide M."/>
            <person name="Messina E."/>
            <person name="Richter M."/>
            <person name="Bargiela R."/>
            <person name="Peplies J."/>
            <person name="Huws S.A."/>
            <person name="Newbold C.J."/>
            <person name="Golyshin P.N."/>
            <person name="Simon M.A."/>
            <person name="Lopez G."/>
            <person name="Yakimov M.M."/>
            <person name="Ferrer M."/>
        </authorList>
    </citation>
    <scope>NUCLEOTIDE SEQUENCE</scope>
</reference>
<organism evidence="1">
    <name type="scientific">gut metagenome</name>
    <dbReference type="NCBI Taxonomy" id="749906"/>
    <lineage>
        <taxon>unclassified sequences</taxon>
        <taxon>metagenomes</taxon>
        <taxon>organismal metagenomes</taxon>
    </lineage>
</organism>
<sequence length="41" mass="4745">MRLTLRCRWSSRAVALPVEKAPRATTLLKSAMVKRLFFLLL</sequence>
<evidence type="ECO:0000313" key="1">
    <source>
        <dbReference type="EMBL" id="EJW94380.1"/>
    </source>
</evidence>
<name>J9C3I2_9ZZZZ</name>
<accession>J9C3I2</accession>
<protein>
    <submittedName>
        <fullName evidence="1">Uncharacterized protein</fullName>
    </submittedName>
</protein>
<dbReference type="EMBL" id="AMCI01006412">
    <property type="protein sequence ID" value="EJW94380.1"/>
    <property type="molecule type" value="Genomic_DNA"/>
</dbReference>
<proteinExistence type="predicted"/>
<gene>
    <name evidence="1" type="ORF">EVA_17513</name>
</gene>
<dbReference type="AlphaFoldDB" id="J9C3I2"/>
<comment type="caution">
    <text evidence="1">The sequence shown here is derived from an EMBL/GenBank/DDBJ whole genome shotgun (WGS) entry which is preliminary data.</text>
</comment>